<evidence type="ECO:0000256" key="5">
    <source>
        <dbReference type="ARBA" id="ARBA00022519"/>
    </source>
</evidence>
<dbReference type="Gene3D" id="1.20.58.340">
    <property type="entry name" value="Magnesium transport protein CorA, transmembrane region"/>
    <property type="match status" value="2"/>
</dbReference>
<dbReference type="OrthoDB" id="9803484at2"/>
<dbReference type="InterPro" id="IPR002523">
    <property type="entry name" value="MgTranspt_CorA/ZnTranspt_ZntB"/>
</dbReference>
<evidence type="ECO:0000256" key="9">
    <source>
        <dbReference type="ARBA" id="ARBA00023065"/>
    </source>
</evidence>
<feature type="transmembrane region" description="Helical" evidence="11">
    <location>
        <begin position="278"/>
        <end position="300"/>
    </location>
</feature>
<dbReference type="SUPFAM" id="SSF143865">
    <property type="entry name" value="CorA soluble domain-like"/>
    <property type="match status" value="1"/>
</dbReference>
<evidence type="ECO:0000256" key="1">
    <source>
        <dbReference type="ARBA" id="ARBA00004651"/>
    </source>
</evidence>
<evidence type="ECO:0000256" key="8">
    <source>
        <dbReference type="ARBA" id="ARBA00022989"/>
    </source>
</evidence>
<evidence type="ECO:0000256" key="3">
    <source>
        <dbReference type="ARBA" id="ARBA00022448"/>
    </source>
</evidence>
<comment type="subcellular location">
    <subcellularLocation>
        <location evidence="1">Cell membrane</location>
        <topology evidence="1">Multi-pass membrane protein</topology>
    </subcellularLocation>
</comment>
<keyword evidence="5" id="KW-0997">Cell inner membrane</keyword>
<evidence type="ECO:0000313" key="13">
    <source>
        <dbReference type="Proteomes" id="UP000294555"/>
    </source>
</evidence>
<evidence type="ECO:0000256" key="4">
    <source>
        <dbReference type="ARBA" id="ARBA00022475"/>
    </source>
</evidence>
<dbReference type="Proteomes" id="UP000294555">
    <property type="component" value="Unassembled WGS sequence"/>
</dbReference>
<dbReference type="GO" id="GO:0015087">
    <property type="term" value="F:cobalt ion transmembrane transporter activity"/>
    <property type="evidence" value="ECO:0007669"/>
    <property type="project" value="TreeGrafter"/>
</dbReference>
<comment type="caution">
    <text evidence="12">The sequence shown here is derived from an EMBL/GenBank/DDBJ whole genome shotgun (WGS) entry which is preliminary data.</text>
</comment>
<evidence type="ECO:0000313" key="12">
    <source>
        <dbReference type="EMBL" id="TCL05197.1"/>
    </source>
</evidence>
<reference evidence="12 13" key="1">
    <citation type="submission" date="2019-02" db="EMBL/GenBank/DDBJ databases">
        <title>Investigation of anaerobic lignin degradation for improved lignocellulosic biofuels.</title>
        <authorList>
            <person name="Deangelis K."/>
        </authorList>
    </citation>
    <scope>NUCLEOTIDE SEQUENCE [LARGE SCALE GENOMIC DNA]</scope>
    <source>
        <strain evidence="12 13">159R</strain>
    </source>
</reference>
<evidence type="ECO:0000256" key="6">
    <source>
        <dbReference type="ARBA" id="ARBA00022692"/>
    </source>
</evidence>
<keyword evidence="3" id="KW-0813">Transport</keyword>
<dbReference type="InterPro" id="IPR045861">
    <property type="entry name" value="CorA_cytoplasmic_dom"/>
</dbReference>
<accession>A0A4R1NE87</accession>
<name>A0A4R1NE87_9GAMM</name>
<dbReference type="CDD" id="cd12834">
    <property type="entry name" value="ZntB_u1"/>
    <property type="match status" value="1"/>
</dbReference>
<dbReference type="AlphaFoldDB" id="A0A4R1NE87"/>
<evidence type="ECO:0000256" key="10">
    <source>
        <dbReference type="ARBA" id="ARBA00023136"/>
    </source>
</evidence>
<sequence length="339" mass="39059">MPAEITQQLNFNDEVTGLIYGYVFEPDTAARRIPSREVLNEFQSIEPGRGFIWLHVNLNHATAEKWLKKHFAMADFFFEEIRQGSRSTRIERQGEVLFAVLNDVIFRPEGGGEDAATLWLYCRPQLVVTARHKPVRLIENLFRKLDQLMPASPTALLVDLLEEQEDVLEQIVRQANLYVDAIEERLLSHHIKNNRTALGRLRRLLLRYQRLLAPEPAALFRLMSRPPAWLETVVVQDIRHFAEEFTVVLNDLVGLTERIRLLQEEIAAKQMEQNNRTLFQLTIITVLALPINIVAGFFGMNVGGIPFANNRHGFLLLVLIVTGFTLITAYWALRRRDND</sequence>
<organism evidence="12 13">
    <name type="scientific">Sodalis ligni</name>
    <dbReference type="NCBI Taxonomy" id="2697027"/>
    <lineage>
        <taxon>Bacteria</taxon>
        <taxon>Pseudomonadati</taxon>
        <taxon>Pseudomonadota</taxon>
        <taxon>Gammaproteobacteria</taxon>
        <taxon>Enterobacterales</taxon>
        <taxon>Bruguierivoracaceae</taxon>
        <taxon>Sodalis</taxon>
    </lineage>
</organism>
<protein>
    <submittedName>
        <fullName evidence="12">Zinc transporter</fullName>
    </submittedName>
</protein>
<dbReference type="GO" id="GO:0005886">
    <property type="term" value="C:plasma membrane"/>
    <property type="evidence" value="ECO:0007669"/>
    <property type="project" value="UniProtKB-SubCell"/>
</dbReference>
<keyword evidence="4" id="KW-1003">Cell membrane</keyword>
<keyword evidence="8 11" id="KW-1133">Transmembrane helix</keyword>
<gene>
    <name evidence="12" type="ORF">EZJ58_3371</name>
</gene>
<dbReference type="GO" id="GO:0000287">
    <property type="term" value="F:magnesium ion binding"/>
    <property type="evidence" value="ECO:0007669"/>
    <property type="project" value="TreeGrafter"/>
</dbReference>
<keyword evidence="9" id="KW-0406">Ion transport</keyword>
<evidence type="ECO:0000256" key="2">
    <source>
        <dbReference type="ARBA" id="ARBA00009765"/>
    </source>
</evidence>
<dbReference type="PANTHER" id="PTHR46494">
    <property type="entry name" value="CORA FAMILY METAL ION TRANSPORTER (EUROFUNG)"/>
    <property type="match status" value="1"/>
</dbReference>
<proteinExistence type="inferred from homology"/>
<feature type="transmembrane region" description="Helical" evidence="11">
    <location>
        <begin position="312"/>
        <end position="333"/>
    </location>
</feature>
<keyword evidence="13" id="KW-1185">Reference proteome</keyword>
<dbReference type="GO" id="GO:0050897">
    <property type="term" value="F:cobalt ion binding"/>
    <property type="evidence" value="ECO:0007669"/>
    <property type="project" value="TreeGrafter"/>
</dbReference>
<dbReference type="EMBL" id="SJOI01000001">
    <property type="protein sequence ID" value="TCL05197.1"/>
    <property type="molecule type" value="Genomic_DNA"/>
</dbReference>
<dbReference type="Pfam" id="PF01544">
    <property type="entry name" value="CorA"/>
    <property type="match status" value="1"/>
</dbReference>
<comment type="similarity">
    <text evidence="2">Belongs to the CorA metal ion transporter (MIT) (TC 1.A.35) family.</text>
</comment>
<dbReference type="RefSeq" id="WP_132923928.1">
    <property type="nucleotide sequence ID" value="NZ_CP075169.1"/>
</dbReference>
<dbReference type="InterPro" id="IPR045863">
    <property type="entry name" value="CorA_TM1_TM2"/>
</dbReference>
<dbReference type="GO" id="GO:0015095">
    <property type="term" value="F:magnesium ion transmembrane transporter activity"/>
    <property type="evidence" value="ECO:0007669"/>
    <property type="project" value="TreeGrafter"/>
</dbReference>
<evidence type="ECO:0000256" key="11">
    <source>
        <dbReference type="SAM" id="Phobius"/>
    </source>
</evidence>
<dbReference type="Gene3D" id="3.30.460.20">
    <property type="entry name" value="CorA soluble domain-like"/>
    <property type="match status" value="1"/>
</dbReference>
<dbReference type="PANTHER" id="PTHR46494:SF3">
    <property type="entry name" value="ZINC TRANSPORT PROTEIN ZNTB"/>
    <property type="match status" value="1"/>
</dbReference>
<evidence type="ECO:0000256" key="7">
    <source>
        <dbReference type="ARBA" id="ARBA00022833"/>
    </source>
</evidence>
<keyword evidence="6 11" id="KW-0812">Transmembrane</keyword>
<keyword evidence="7" id="KW-0862">Zinc</keyword>
<dbReference type="SUPFAM" id="SSF144083">
    <property type="entry name" value="Magnesium transport protein CorA, transmembrane region"/>
    <property type="match status" value="1"/>
</dbReference>
<keyword evidence="10 11" id="KW-0472">Membrane</keyword>